<evidence type="ECO:0000259" key="2">
    <source>
        <dbReference type="Pfam" id="PF14420"/>
    </source>
</evidence>
<feature type="compositionally biased region" description="Polar residues" evidence="1">
    <location>
        <begin position="89"/>
        <end position="113"/>
    </location>
</feature>
<gene>
    <name evidence="3" type="ORF">BKA59DRAFT_469471</name>
</gene>
<dbReference type="OrthoDB" id="5308957at2759"/>
<dbReference type="Pfam" id="PF14420">
    <property type="entry name" value="Clr5"/>
    <property type="match status" value="1"/>
</dbReference>
<accession>A0A8K0S6G5</accession>
<dbReference type="AlphaFoldDB" id="A0A8K0S6G5"/>
<organism evidence="3 4">
    <name type="scientific">Fusarium tricinctum</name>
    <dbReference type="NCBI Taxonomy" id="61284"/>
    <lineage>
        <taxon>Eukaryota</taxon>
        <taxon>Fungi</taxon>
        <taxon>Dikarya</taxon>
        <taxon>Ascomycota</taxon>
        <taxon>Pezizomycotina</taxon>
        <taxon>Sordariomycetes</taxon>
        <taxon>Hypocreomycetidae</taxon>
        <taxon>Hypocreales</taxon>
        <taxon>Nectriaceae</taxon>
        <taxon>Fusarium</taxon>
        <taxon>Fusarium tricinctum species complex</taxon>
    </lineage>
</organism>
<keyword evidence="4" id="KW-1185">Reference proteome</keyword>
<dbReference type="Proteomes" id="UP000813427">
    <property type="component" value="Unassembled WGS sequence"/>
</dbReference>
<dbReference type="InterPro" id="IPR011990">
    <property type="entry name" value="TPR-like_helical_dom_sf"/>
</dbReference>
<proteinExistence type="predicted"/>
<dbReference type="Gene3D" id="1.25.40.10">
    <property type="entry name" value="Tetratricopeptide repeat domain"/>
    <property type="match status" value="1"/>
</dbReference>
<evidence type="ECO:0000256" key="1">
    <source>
        <dbReference type="SAM" id="MobiDB-lite"/>
    </source>
</evidence>
<evidence type="ECO:0000313" key="3">
    <source>
        <dbReference type="EMBL" id="KAH7257169.1"/>
    </source>
</evidence>
<comment type="caution">
    <text evidence="3">The sequence shown here is derived from an EMBL/GenBank/DDBJ whole genome shotgun (WGS) entry which is preliminary data.</text>
</comment>
<sequence>MSSILPVLAPRLPGCPPVVDDRTYTKEHSEDEWESMRDVIRKLYIKDNRKLNETMAILQARYGFAATEQMFKKRLKKWNLRKRTYRKGLSNSADSTPINVTEGSGASTLDDQGSSSSSASPEEHQDDPNTAVALVRPSNTGPYSDLEQVLGSVFNWSQAKLEFLPAISDPMSKYLANPNSPPIQDSRTMYRIFELVFDLWYHGKGDLAGMAARKGFYVLEFVLSEDHPDLIWHVLDTIFDMVDRGHLQLLSLFLDHATVLAKRQLPAQHPLLLILQQLRNCDYHSDEGRSYLCHLLRQAWLRNVDLLGQHIESSDAHRLWLYEQLIWDGRTRLRKGSELSKRQDAMYQALERMSEAHNTTPAVVDADQLRVEALRLEFTQMDVGDKKKAEELAVNLLDLTRTDSGPRSNDRFHAYALKMLARVQEEKQDWATAEQNLQHAISKREVAHGANNNLRVIRDMWVLAAHYQKAGRQVDADNITADALSRAQKYLQQDME</sequence>
<protein>
    <submittedName>
        <fullName evidence="3">Clr5 domain-containing protein</fullName>
    </submittedName>
</protein>
<reference evidence="3" key="1">
    <citation type="journal article" date="2021" name="Nat. Commun.">
        <title>Genetic determinants of endophytism in the Arabidopsis root mycobiome.</title>
        <authorList>
            <person name="Mesny F."/>
            <person name="Miyauchi S."/>
            <person name="Thiergart T."/>
            <person name="Pickel B."/>
            <person name="Atanasova L."/>
            <person name="Karlsson M."/>
            <person name="Huettel B."/>
            <person name="Barry K.W."/>
            <person name="Haridas S."/>
            <person name="Chen C."/>
            <person name="Bauer D."/>
            <person name="Andreopoulos W."/>
            <person name="Pangilinan J."/>
            <person name="LaButti K."/>
            <person name="Riley R."/>
            <person name="Lipzen A."/>
            <person name="Clum A."/>
            <person name="Drula E."/>
            <person name="Henrissat B."/>
            <person name="Kohler A."/>
            <person name="Grigoriev I.V."/>
            <person name="Martin F.M."/>
            <person name="Hacquard S."/>
        </authorList>
    </citation>
    <scope>NUCLEOTIDE SEQUENCE</scope>
    <source>
        <strain evidence="3">MPI-SDFR-AT-0068</strain>
    </source>
</reference>
<dbReference type="PANTHER" id="PTHR38788">
    <property type="entry name" value="CLR5 DOMAIN-CONTAINING PROTEIN"/>
    <property type="match status" value="1"/>
</dbReference>
<evidence type="ECO:0000313" key="4">
    <source>
        <dbReference type="Proteomes" id="UP000813427"/>
    </source>
</evidence>
<dbReference type="InterPro" id="IPR025676">
    <property type="entry name" value="Clr5_dom"/>
</dbReference>
<feature type="region of interest" description="Disordered" evidence="1">
    <location>
        <begin position="89"/>
        <end position="137"/>
    </location>
</feature>
<dbReference type="EMBL" id="JAGPXF010000002">
    <property type="protein sequence ID" value="KAH7257169.1"/>
    <property type="molecule type" value="Genomic_DNA"/>
</dbReference>
<feature type="domain" description="Clr5" evidence="2">
    <location>
        <begin position="29"/>
        <end position="82"/>
    </location>
</feature>
<name>A0A8K0S6G5_9HYPO</name>
<dbReference type="PANTHER" id="PTHR38788:SF3">
    <property type="entry name" value="CLR5 DOMAIN-CONTAINING PROTEIN"/>
    <property type="match status" value="1"/>
</dbReference>